<dbReference type="PANTHER" id="PTHR43019:SF23">
    <property type="entry name" value="PROTEASE DO-LIKE 5, CHLOROPLASTIC"/>
    <property type="match status" value="1"/>
</dbReference>
<sequence>MKETDEEEVEFEEPAPEDFLFDEEETVDEKDKKRRKTVLFRVIGLIVAVVLILQVGNIWFNILSEESRELTETSEELSQQEDVSIYKEAVVAIQGNGGRGTGFSISDNGYILTNHHVVSQRQPLTVSFPNGDYFTAEIVESMEEPDLALLKVDGEDLPFLTLRSSDAKENEDIYVIGNPRLQTQIVNEGQILNNENPFQRMRISNKILPGHSGSPVIAQNGEVVGVVYARSLGTEEGYGLAIPVGQVYDYFPSLQELLDE</sequence>
<proteinExistence type="predicted"/>
<dbReference type="InterPro" id="IPR009003">
    <property type="entry name" value="Peptidase_S1_PA"/>
</dbReference>
<evidence type="ECO:0000313" key="3">
    <source>
        <dbReference type="EMBL" id="MBP3950285.1"/>
    </source>
</evidence>
<evidence type="ECO:0000256" key="2">
    <source>
        <dbReference type="SAM" id="Phobius"/>
    </source>
</evidence>
<feature type="transmembrane region" description="Helical" evidence="2">
    <location>
        <begin position="38"/>
        <end position="60"/>
    </location>
</feature>
<dbReference type="AlphaFoldDB" id="A0A940WPR9"/>
<accession>A0A940WPR9</accession>
<dbReference type="EMBL" id="JAGKSQ010000002">
    <property type="protein sequence ID" value="MBP3950285.1"/>
    <property type="molecule type" value="Genomic_DNA"/>
</dbReference>
<comment type="caution">
    <text evidence="3">The sequence shown here is derived from an EMBL/GenBank/DDBJ whole genome shotgun (WGS) entry which is preliminary data.</text>
</comment>
<protein>
    <submittedName>
        <fullName evidence="3">Trypsin-like peptidase domain-containing protein</fullName>
    </submittedName>
</protein>
<reference evidence="3" key="1">
    <citation type="submission" date="2021-03" db="EMBL/GenBank/DDBJ databases">
        <title>Bacillus suaedae sp. nov., isolated from Suaeda aralocaspica.</title>
        <authorList>
            <person name="Lei R.F.R."/>
        </authorList>
    </citation>
    <scope>NUCLEOTIDE SEQUENCE</scope>
    <source>
        <strain evidence="3">YZJH907-2</strain>
    </source>
</reference>
<keyword evidence="1" id="KW-0645">Protease</keyword>
<dbReference type="InterPro" id="IPR001940">
    <property type="entry name" value="Peptidase_S1C"/>
</dbReference>
<dbReference type="InterPro" id="IPR043504">
    <property type="entry name" value="Peptidase_S1_PA_chymotrypsin"/>
</dbReference>
<organism evidence="3 4">
    <name type="scientific">Halalkalibacter suaedae</name>
    <dbReference type="NCBI Taxonomy" id="2822140"/>
    <lineage>
        <taxon>Bacteria</taxon>
        <taxon>Bacillati</taxon>
        <taxon>Bacillota</taxon>
        <taxon>Bacilli</taxon>
        <taxon>Bacillales</taxon>
        <taxon>Bacillaceae</taxon>
        <taxon>Halalkalibacter</taxon>
    </lineage>
</organism>
<dbReference type="Pfam" id="PF13365">
    <property type="entry name" value="Trypsin_2"/>
    <property type="match status" value="1"/>
</dbReference>
<dbReference type="SUPFAM" id="SSF50494">
    <property type="entry name" value="Trypsin-like serine proteases"/>
    <property type="match status" value="1"/>
</dbReference>
<dbReference type="PANTHER" id="PTHR43019">
    <property type="entry name" value="SERINE ENDOPROTEASE DEGS"/>
    <property type="match status" value="1"/>
</dbReference>
<keyword evidence="2" id="KW-1133">Transmembrane helix</keyword>
<keyword evidence="4" id="KW-1185">Reference proteome</keyword>
<evidence type="ECO:0000256" key="1">
    <source>
        <dbReference type="ARBA" id="ARBA00022825"/>
    </source>
</evidence>
<keyword evidence="1" id="KW-0720">Serine protease</keyword>
<dbReference type="PRINTS" id="PR00834">
    <property type="entry name" value="PROTEASES2C"/>
</dbReference>
<dbReference type="GO" id="GO:0004252">
    <property type="term" value="F:serine-type endopeptidase activity"/>
    <property type="evidence" value="ECO:0007669"/>
    <property type="project" value="InterPro"/>
</dbReference>
<evidence type="ECO:0000313" key="4">
    <source>
        <dbReference type="Proteomes" id="UP000678228"/>
    </source>
</evidence>
<name>A0A940WPR9_9BACI</name>
<dbReference type="GO" id="GO:0006508">
    <property type="term" value="P:proteolysis"/>
    <property type="evidence" value="ECO:0007669"/>
    <property type="project" value="InterPro"/>
</dbReference>
<keyword evidence="2" id="KW-0472">Membrane</keyword>
<dbReference type="Proteomes" id="UP000678228">
    <property type="component" value="Unassembled WGS sequence"/>
</dbReference>
<dbReference type="RefSeq" id="WP_210595938.1">
    <property type="nucleotide sequence ID" value="NZ_JAGKSQ010000002.1"/>
</dbReference>
<dbReference type="Gene3D" id="2.40.10.10">
    <property type="entry name" value="Trypsin-like serine proteases"/>
    <property type="match status" value="2"/>
</dbReference>
<keyword evidence="2" id="KW-0812">Transmembrane</keyword>
<gene>
    <name evidence="3" type="ORF">J7W16_04010</name>
</gene>
<keyword evidence="1" id="KW-0378">Hydrolase</keyword>